<dbReference type="InterPro" id="IPR019412">
    <property type="entry name" value="IML2/TPR_39"/>
</dbReference>
<feature type="compositionally biased region" description="Polar residues" evidence="2">
    <location>
        <begin position="781"/>
        <end position="803"/>
    </location>
</feature>
<feature type="region of interest" description="Disordered" evidence="2">
    <location>
        <begin position="1"/>
        <end position="23"/>
    </location>
</feature>
<evidence type="ECO:0000313" key="4">
    <source>
        <dbReference type="EMBL" id="WFD41420.1"/>
    </source>
</evidence>
<dbReference type="SUPFAM" id="SSF52087">
    <property type="entry name" value="CRAL/TRIO domain"/>
    <property type="match status" value="1"/>
</dbReference>
<dbReference type="Pfam" id="PF00650">
    <property type="entry name" value="CRAL_TRIO"/>
    <property type="match status" value="1"/>
</dbReference>
<dbReference type="GO" id="GO:0005829">
    <property type="term" value="C:cytosol"/>
    <property type="evidence" value="ECO:0007669"/>
    <property type="project" value="TreeGrafter"/>
</dbReference>
<dbReference type="Pfam" id="PF03765">
    <property type="entry name" value="CRAL_TRIO_N"/>
    <property type="match status" value="1"/>
</dbReference>
<dbReference type="SUPFAM" id="SSF46938">
    <property type="entry name" value="CRAL/TRIO N-terminal domain"/>
    <property type="match status" value="1"/>
</dbReference>
<feature type="compositionally biased region" description="Basic and acidic residues" evidence="2">
    <location>
        <begin position="43"/>
        <end position="53"/>
    </location>
</feature>
<feature type="compositionally biased region" description="Basic and acidic residues" evidence="2">
    <location>
        <begin position="632"/>
        <end position="642"/>
    </location>
</feature>
<dbReference type="GO" id="GO:0005741">
    <property type="term" value="C:mitochondrial outer membrane"/>
    <property type="evidence" value="ECO:0007669"/>
    <property type="project" value="TreeGrafter"/>
</dbReference>
<dbReference type="InterPro" id="IPR001251">
    <property type="entry name" value="CRAL-TRIO_dom"/>
</dbReference>
<dbReference type="PROSITE" id="PS50191">
    <property type="entry name" value="CRAL_TRIO"/>
    <property type="match status" value="1"/>
</dbReference>
<feature type="region of interest" description="Disordered" evidence="2">
    <location>
        <begin position="482"/>
        <end position="691"/>
    </location>
</feature>
<feature type="compositionally biased region" description="Basic and acidic residues" evidence="2">
    <location>
        <begin position="63"/>
        <end position="85"/>
    </location>
</feature>
<reference evidence="4" key="1">
    <citation type="submission" date="2023-02" db="EMBL/GenBank/DDBJ databases">
        <title>Mating type loci evolution in Malassezia.</title>
        <authorList>
            <person name="Coelho M.A."/>
        </authorList>
    </citation>
    <scope>NUCLEOTIDE SEQUENCE</scope>
    <source>
        <strain evidence="4">CBS 14136</strain>
    </source>
</reference>
<dbReference type="SUPFAM" id="SSF48452">
    <property type="entry name" value="TPR-like"/>
    <property type="match status" value="1"/>
</dbReference>
<dbReference type="InterPro" id="IPR011990">
    <property type="entry name" value="TPR-like_helical_dom_sf"/>
</dbReference>
<evidence type="ECO:0000256" key="1">
    <source>
        <dbReference type="SAM" id="Coils"/>
    </source>
</evidence>
<dbReference type="PANTHER" id="PTHR31859">
    <property type="entry name" value="TETRATRICOPEPTIDE REPEAT PROTEIN 39 FAMILY MEMBER"/>
    <property type="match status" value="1"/>
</dbReference>
<feature type="compositionally biased region" description="Low complexity" evidence="2">
    <location>
        <begin position="1480"/>
        <end position="1496"/>
    </location>
</feature>
<dbReference type="Proteomes" id="UP001214628">
    <property type="component" value="Chromosome 1"/>
</dbReference>
<keyword evidence="1" id="KW-0175">Coiled coil</keyword>
<dbReference type="InterPro" id="IPR036865">
    <property type="entry name" value="CRAL-TRIO_dom_sf"/>
</dbReference>
<evidence type="ECO:0000256" key="2">
    <source>
        <dbReference type="SAM" id="MobiDB-lite"/>
    </source>
</evidence>
<feature type="compositionally biased region" description="Acidic residues" evidence="2">
    <location>
        <begin position="765"/>
        <end position="776"/>
    </location>
</feature>
<feature type="compositionally biased region" description="Low complexity" evidence="2">
    <location>
        <begin position="733"/>
        <end position="742"/>
    </location>
</feature>
<dbReference type="Gene3D" id="3.40.525.10">
    <property type="entry name" value="CRAL-TRIO lipid binding domain"/>
    <property type="match status" value="1"/>
</dbReference>
<dbReference type="InterPro" id="IPR036273">
    <property type="entry name" value="CRAL/TRIO_N_dom_sf"/>
</dbReference>
<dbReference type="Pfam" id="PF10300">
    <property type="entry name" value="Iml2-TPR_39"/>
    <property type="match status" value="1"/>
</dbReference>
<feature type="region of interest" description="Disordered" evidence="2">
    <location>
        <begin position="1466"/>
        <end position="1532"/>
    </location>
</feature>
<dbReference type="CDD" id="cd00170">
    <property type="entry name" value="SEC14"/>
    <property type="match status" value="1"/>
</dbReference>
<dbReference type="PANTHER" id="PTHR31859:SF1">
    <property type="entry name" value="TETRATRICOPEPTIDE REPEAT PROTEIN 39C"/>
    <property type="match status" value="1"/>
</dbReference>
<name>A0AAF0F5X1_9BASI</name>
<dbReference type="SMART" id="SM01100">
    <property type="entry name" value="CRAL_TRIO_N"/>
    <property type="match status" value="1"/>
</dbReference>
<feature type="compositionally biased region" description="Basic residues" evidence="2">
    <location>
        <begin position="1523"/>
        <end position="1532"/>
    </location>
</feature>
<feature type="compositionally biased region" description="Polar residues" evidence="2">
    <location>
        <begin position="606"/>
        <end position="620"/>
    </location>
</feature>
<evidence type="ECO:0000313" key="5">
    <source>
        <dbReference type="Proteomes" id="UP001214628"/>
    </source>
</evidence>
<feature type="region of interest" description="Disordered" evidence="2">
    <location>
        <begin position="43"/>
        <end position="85"/>
    </location>
</feature>
<accession>A0AAF0F5X1</accession>
<evidence type="ECO:0000259" key="3">
    <source>
        <dbReference type="PROSITE" id="PS50191"/>
    </source>
</evidence>
<feature type="compositionally biased region" description="Low complexity" evidence="2">
    <location>
        <begin position="536"/>
        <end position="561"/>
    </location>
</feature>
<organism evidence="4 5">
    <name type="scientific">Malassezia psittaci</name>
    <dbReference type="NCBI Taxonomy" id="1821823"/>
    <lineage>
        <taxon>Eukaryota</taxon>
        <taxon>Fungi</taxon>
        <taxon>Dikarya</taxon>
        <taxon>Basidiomycota</taxon>
        <taxon>Ustilaginomycotina</taxon>
        <taxon>Malasseziomycetes</taxon>
        <taxon>Malasseziales</taxon>
        <taxon>Malasseziaceae</taxon>
        <taxon>Malassezia</taxon>
    </lineage>
</organism>
<feature type="compositionally biased region" description="Polar residues" evidence="2">
    <location>
        <begin position="1497"/>
        <end position="1522"/>
    </location>
</feature>
<protein>
    <recommendedName>
        <fullName evidence="3">CRAL-TRIO domain-containing protein</fullName>
    </recommendedName>
</protein>
<feature type="compositionally biased region" description="Low complexity" evidence="2">
    <location>
        <begin position="644"/>
        <end position="657"/>
    </location>
</feature>
<feature type="coiled-coil region" evidence="1">
    <location>
        <begin position="338"/>
        <end position="365"/>
    </location>
</feature>
<keyword evidence="5" id="KW-1185">Reference proteome</keyword>
<feature type="region of interest" description="Disordered" evidence="2">
    <location>
        <begin position="717"/>
        <end position="833"/>
    </location>
</feature>
<dbReference type="Gene3D" id="1.25.40.10">
    <property type="entry name" value="Tetratricopeptide repeat domain"/>
    <property type="match status" value="1"/>
</dbReference>
<dbReference type="InterPro" id="IPR011074">
    <property type="entry name" value="CRAL/TRIO_N_dom"/>
</dbReference>
<gene>
    <name evidence="4" type="ORF">MPSI1_000047</name>
</gene>
<proteinExistence type="predicted"/>
<dbReference type="GO" id="GO:0005634">
    <property type="term" value="C:nucleus"/>
    <property type="evidence" value="ECO:0007669"/>
    <property type="project" value="TreeGrafter"/>
</dbReference>
<feature type="compositionally biased region" description="Acidic residues" evidence="2">
    <location>
        <begin position="809"/>
        <end position="832"/>
    </location>
</feature>
<feature type="compositionally biased region" description="Polar residues" evidence="2">
    <location>
        <begin position="664"/>
        <end position="686"/>
    </location>
</feature>
<feature type="domain" description="CRAL-TRIO" evidence="3">
    <location>
        <begin position="164"/>
        <end position="326"/>
    </location>
</feature>
<sequence>MSVVKNDLGESIQEGYPGNLTPEHKKKLQEFWRRFFQLTERNVQRSEDLDKRGGAKAAQSGDELAKQQESKDSKKKKDSDEAKKAGELKSIEEAVNKYGGPYLRKAMFSMCQTDSPDATALRFLRARKYDLDRSLGMCVAALQFRLDMDIDDILWKGEEGLKDEPGFMNQYRRGISYIEGNTSPEKHELPIYFIHVARHFTSAQKAETLQRFVLLAMENARTLTTPPLVKAIIVFDMAGFGLKNMDWGCVMFILKCLEAYYPESLQRIYVHGAPWIFKGIWAALQPLIDPEVQEKIKFSTKASELEEYIPKSRLRKAMGGTLDWEWNYPEPIAGENDLLKEDATREAIQNEFEELTQEFQQVTMEWAQAQGQEDQLDYQREVLDKKLRLKYYQLRPYLRAVSVYQRTKVLRNDGLITWTYPQTTGQTESQHVCDRHNVPQLIAWLREHDEDTLEDSVGGQKSPACIAGESYDVTDALKVAPKKTKSNKAAAANTKRDTASANSTHTPSSEQESDQKPSPSSPDDKAASPKQASHSAAEAGAAGVAAGAGAVGAGAAAGNAATKRERRTKSSRRRNTEQSESASTEPSIAEKQPNGTRTGSKAPVKQASSTPNEESSAQNATRRRARKPVPSIDDKDKPERRSTSSRAQRSSAVSSRTPSERTESMQPADSTNTESYQEMNDEQPASSLGKATAMGTAAVGAVTGAAVGAVGAAGAAITNAAPSLNRSRREPSIRSSSSSAFESADEFVESGGDRQSTQVNQDLVTDSDEDDDDMVEDDRPLQTNGMRSATGNASNKGASSHTMLAQERELDDDEQEQVTDSDIEEDDDDEDAMSVTPDTVLAPEYTHAKVSAQLCHQSDADLRDDLEVAHQAMELFLNSQMHDAENLCLEGADRRLYRSVGMALINCVKSVMTFEPTDLQIAMQCCRHTMNIADVLRKKPSKLAKFLPLGQVPSFKDRSLEQQHAELVYAEAMMLRAVLGIAYAGGTIGFVRQAMNLRNAYAILRTLLKNLEESDALVEEARVTGKSSVKPMDQDLRSGIYLGNGLAQLILSLLPKPLLGVMEKVGFVGDRRQAMQMFERAGGWTRNRRMPSVPAEQEGVRRSLCDMMILMYHLVISAYVPMTDVDLALADQVLSWNLQRFPRGIFFLYFSARLYATQALPEKAIDCYRAAIEAQREFKQLHHLCFWSLSLTYLSTSDFDRAYECYDVLSRESNWSKAIYQYAKAAMLYESSAYNRSQSNAIMMTVPKLVKRVAGRHIPFERFVQLKAAKFTQMSQLGLPAMEFSYLWHCLEQAPVFLLISNQLTRIDEVIDQLEAYQSPSTYGSGERDFYSLYCLAFFLRGVALRYVAYPEPQTVVRHPVGERINVAEVADDAIHSFMKVFEYGHFLDAVDRYLVYFAHYELGCLYSAHGNEADAKRELELILSRKPLVAQNTKRFRSAQASYLLSGMCQLRANTALETMRINRDRRAERLSKSRSLRRQSSSAARRRSSVISNSNGGEISTGLSSQPSLRSANKRSQSQSHRSRANRLVT</sequence>
<dbReference type="EMBL" id="CP118375">
    <property type="protein sequence ID" value="WFD41420.1"/>
    <property type="molecule type" value="Genomic_DNA"/>
</dbReference>
<dbReference type="SMART" id="SM00516">
    <property type="entry name" value="SEC14"/>
    <property type="match status" value="1"/>
</dbReference>
<feature type="compositionally biased region" description="Basic residues" evidence="2">
    <location>
        <begin position="564"/>
        <end position="573"/>
    </location>
</feature>